<dbReference type="PANTHER" id="PTHR10963">
    <property type="entry name" value="GLYCOSYL HYDROLASE-RELATED"/>
    <property type="match status" value="1"/>
</dbReference>
<gene>
    <name evidence="3" type="ORF">H634G_04577</name>
</gene>
<feature type="signal peptide" evidence="1">
    <location>
        <begin position="1"/>
        <end position="18"/>
    </location>
</feature>
<evidence type="ECO:0000313" key="4">
    <source>
        <dbReference type="Proteomes" id="UP000054544"/>
    </source>
</evidence>
<organism evidence="3 4">
    <name type="scientific">Metarhizium anisopliae BRIP 53293</name>
    <dbReference type="NCBI Taxonomy" id="1291518"/>
    <lineage>
        <taxon>Eukaryota</taxon>
        <taxon>Fungi</taxon>
        <taxon>Dikarya</taxon>
        <taxon>Ascomycota</taxon>
        <taxon>Pezizomycotina</taxon>
        <taxon>Sordariomycetes</taxon>
        <taxon>Hypocreomycetidae</taxon>
        <taxon>Hypocreales</taxon>
        <taxon>Clavicipitaceae</taxon>
        <taxon>Metarhizium</taxon>
    </lineage>
</organism>
<dbReference type="InterPro" id="IPR013320">
    <property type="entry name" value="ConA-like_dom_sf"/>
</dbReference>
<dbReference type="GO" id="GO:0005975">
    <property type="term" value="P:carbohydrate metabolic process"/>
    <property type="evidence" value="ECO:0007669"/>
    <property type="project" value="InterPro"/>
</dbReference>
<name>A0A0D9P2J8_METAN</name>
<dbReference type="GO" id="GO:0004553">
    <property type="term" value="F:hydrolase activity, hydrolyzing O-glycosyl compounds"/>
    <property type="evidence" value="ECO:0007669"/>
    <property type="project" value="InterPro"/>
</dbReference>
<dbReference type="Gene3D" id="2.60.120.200">
    <property type="match status" value="1"/>
</dbReference>
<dbReference type="InterPro" id="IPR000757">
    <property type="entry name" value="Beta-glucanase-like"/>
</dbReference>
<dbReference type="InterPro" id="IPR050546">
    <property type="entry name" value="Glycosyl_Hydrlase_16"/>
</dbReference>
<reference evidence="4" key="1">
    <citation type="journal article" date="2014" name="BMC Genomics">
        <title>The genome sequence of the biocontrol fungus Metarhizium anisopliae and comparative genomics of Metarhizium species.</title>
        <authorList>
            <person name="Pattemore J.A."/>
            <person name="Hane J.K."/>
            <person name="Williams A.H."/>
            <person name="Wilson B.A."/>
            <person name="Stodart B.J."/>
            <person name="Ash G.J."/>
        </authorList>
    </citation>
    <scope>NUCLEOTIDE SEQUENCE [LARGE SCALE GENOMIC DNA]</scope>
    <source>
        <strain evidence="4">BRIP 53293</strain>
    </source>
</reference>
<dbReference type="STRING" id="1291518.A0A0D9P2J8"/>
<proteinExistence type="predicted"/>
<dbReference type="PANTHER" id="PTHR10963:SF60">
    <property type="entry name" value="GRAM-NEGATIVE BACTERIA-BINDING PROTEIN 1-RELATED"/>
    <property type="match status" value="1"/>
</dbReference>
<dbReference type="Proteomes" id="UP000054544">
    <property type="component" value="Unassembled WGS sequence"/>
</dbReference>
<evidence type="ECO:0000259" key="2">
    <source>
        <dbReference type="PROSITE" id="PS51762"/>
    </source>
</evidence>
<dbReference type="OrthoDB" id="192832at2759"/>
<protein>
    <recommendedName>
        <fullName evidence="2">GH16 domain-containing protein</fullName>
    </recommendedName>
</protein>
<dbReference type="Pfam" id="PF26113">
    <property type="entry name" value="GH16_XgeA"/>
    <property type="match status" value="1"/>
</dbReference>
<evidence type="ECO:0000256" key="1">
    <source>
        <dbReference type="SAM" id="SignalP"/>
    </source>
</evidence>
<dbReference type="AlphaFoldDB" id="A0A0D9P2J8"/>
<keyword evidence="4" id="KW-1185">Reference proteome</keyword>
<feature type="chain" id="PRO_5002342321" description="GH16 domain-containing protein" evidence="1">
    <location>
        <begin position="19"/>
        <end position="402"/>
    </location>
</feature>
<dbReference type="EMBL" id="KE384729">
    <property type="protein sequence ID" value="KJK80338.1"/>
    <property type="molecule type" value="Genomic_DNA"/>
</dbReference>
<keyword evidence="1" id="KW-0732">Signal</keyword>
<accession>A0A0D9P2J8</accession>
<sequence>MLGHAASVMAIFAQLALSAGQAPHGRVAKAAHNTTAGFSNCIFYDDFAGDEDSLPDASRWTIDLGTRYDGGPAQWGTGEIETYTDDWQNIRITADGTLKITPVRGHGNSWTSSRIETTADWDFACARGERLRVEARIKLGDNPEGRSLGIWPAFWTLGSEYRGNYQNWPAVGEIDILESVNGLRKIWHVAHCGTNPGGVCNEPNGLGHVTEPFERGVWHTIAWEVDRSGDGEESMSWYVDEHLQWTLWEDDVRDAGAWHAMAANSKMILLNVAVGGGFPNGVSGITTPTYDTLDGDGASMERDSAAVPDGPDDGAVLVASGPGRVTMVLTAGRSQASTPTGSLSCWGRDAGKVRGGDAGVVVDEAYRGNRWVCGRGHGLGLYAVIATATNTSMLALAKDQEC</sequence>
<dbReference type="PROSITE" id="PS51762">
    <property type="entry name" value="GH16_2"/>
    <property type="match status" value="1"/>
</dbReference>
<feature type="domain" description="GH16" evidence="2">
    <location>
        <begin position="45"/>
        <end position="313"/>
    </location>
</feature>
<dbReference type="SUPFAM" id="SSF49899">
    <property type="entry name" value="Concanavalin A-like lectins/glucanases"/>
    <property type="match status" value="1"/>
</dbReference>
<evidence type="ECO:0000313" key="3">
    <source>
        <dbReference type="EMBL" id="KJK80338.1"/>
    </source>
</evidence>